<feature type="compositionally biased region" description="Basic and acidic residues" evidence="1">
    <location>
        <begin position="111"/>
        <end position="146"/>
    </location>
</feature>
<dbReference type="Pfam" id="PF01471">
    <property type="entry name" value="PG_binding_1"/>
    <property type="match status" value="1"/>
</dbReference>
<dbReference type="EMBL" id="LAZR01026998">
    <property type="protein sequence ID" value="KKL67061.1"/>
    <property type="molecule type" value="Genomic_DNA"/>
</dbReference>
<dbReference type="InterPro" id="IPR036365">
    <property type="entry name" value="PGBD-like_sf"/>
</dbReference>
<feature type="domain" description="Peptidoglycan binding-like" evidence="2">
    <location>
        <begin position="201"/>
        <end position="256"/>
    </location>
</feature>
<organism evidence="3">
    <name type="scientific">marine sediment metagenome</name>
    <dbReference type="NCBI Taxonomy" id="412755"/>
    <lineage>
        <taxon>unclassified sequences</taxon>
        <taxon>metagenomes</taxon>
        <taxon>ecological metagenomes</taxon>
    </lineage>
</organism>
<accession>A0A0F9ELA0</accession>
<feature type="non-terminal residue" evidence="3">
    <location>
        <position position="273"/>
    </location>
</feature>
<dbReference type="SUPFAM" id="SSF47090">
    <property type="entry name" value="PGBD-like"/>
    <property type="match status" value="1"/>
</dbReference>
<sequence length="273" mass="30708">MAMLAELPRRAILVLAHDGTRDRMGRYLSSGPGEIEAPQGVTVISGSPDKVSSLLRDTLAVPGASITARVRSDNGLRAYGFLPEDHSFLSFDGRAAALRRERAEAVARELRRQEELRDQQSDLRERERQAAEQLRREQGRAADERQWGTAVARNTEDSYRAYLSEYPNGLHADTARDRLADIRNDPDRIAKLAEERLELTRDQRREIQRNLSLLDYNTRGIDGIFGPGTRSAVTAWQKAQGLRANGYLDRGQIDRLDDMAARRAAELEEQAKA</sequence>
<evidence type="ECO:0000313" key="3">
    <source>
        <dbReference type="EMBL" id="KKL67061.1"/>
    </source>
</evidence>
<evidence type="ECO:0000256" key="1">
    <source>
        <dbReference type="SAM" id="MobiDB-lite"/>
    </source>
</evidence>
<dbReference type="AlphaFoldDB" id="A0A0F9ELA0"/>
<proteinExistence type="predicted"/>
<protein>
    <recommendedName>
        <fullName evidence="2">Peptidoglycan binding-like domain-containing protein</fullName>
    </recommendedName>
</protein>
<comment type="caution">
    <text evidence="3">The sequence shown here is derived from an EMBL/GenBank/DDBJ whole genome shotgun (WGS) entry which is preliminary data.</text>
</comment>
<name>A0A0F9ELA0_9ZZZZ</name>
<gene>
    <name evidence="3" type="ORF">LCGC14_2138740</name>
</gene>
<reference evidence="3" key="1">
    <citation type="journal article" date="2015" name="Nature">
        <title>Complex archaea that bridge the gap between prokaryotes and eukaryotes.</title>
        <authorList>
            <person name="Spang A."/>
            <person name="Saw J.H."/>
            <person name="Jorgensen S.L."/>
            <person name="Zaremba-Niedzwiedzka K."/>
            <person name="Martijn J."/>
            <person name="Lind A.E."/>
            <person name="van Eijk R."/>
            <person name="Schleper C."/>
            <person name="Guy L."/>
            <person name="Ettema T.J."/>
        </authorList>
    </citation>
    <scope>NUCLEOTIDE SEQUENCE</scope>
</reference>
<feature type="region of interest" description="Disordered" evidence="1">
    <location>
        <begin position="111"/>
        <end position="149"/>
    </location>
</feature>
<dbReference type="InterPro" id="IPR036366">
    <property type="entry name" value="PGBDSf"/>
</dbReference>
<dbReference type="Gene3D" id="1.10.101.10">
    <property type="entry name" value="PGBD-like superfamily/PGBD"/>
    <property type="match status" value="1"/>
</dbReference>
<evidence type="ECO:0000259" key="2">
    <source>
        <dbReference type="Pfam" id="PF01471"/>
    </source>
</evidence>
<dbReference type="InterPro" id="IPR002477">
    <property type="entry name" value="Peptidoglycan-bd-like"/>
</dbReference>